<dbReference type="OrthoDB" id="1667110at2759"/>
<feature type="domain" description="JmjC" evidence="17">
    <location>
        <begin position="1569"/>
        <end position="1807"/>
    </location>
</feature>
<feature type="region of interest" description="Disordered" evidence="15">
    <location>
        <begin position="2355"/>
        <end position="2532"/>
    </location>
</feature>
<dbReference type="InterPro" id="IPR036775">
    <property type="entry name" value="DNA_pol_Y-fam_lit_finger_sf"/>
</dbReference>
<evidence type="ECO:0000256" key="11">
    <source>
        <dbReference type="ARBA" id="ARBA00023204"/>
    </source>
</evidence>
<dbReference type="CDD" id="cd20404">
    <property type="entry name" value="Tudor_Agenet_AtEML-like"/>
    <property type="match status" value="1"/>
</dbReference>
<dbReference type="SUPFAM" id="SSF51197">
    <property type="entry name" value="Clavaminate synthase-like"/>
    <property type="match status" value="1"/>
</dbReference>
<evidence type="ECO:0000256" key="4">
    <source>
        <dbReference type="ARBA" id="ARBA00010945"/>
    </source>
</evidence>
<dbReference type="InterPro" id="IPR052230">
    <property type="entry name" value="DNA_polymerase_eta"/>
</dbReference>
<evidence type="ECO:0000259" key="16">
    <source>
        <dbReference type="PROSITE" id="PS50173"/>
    </source>
</evidence>
<feature type="compositionally biased region" description="Low complexity" evidence="15">
    <location>
        <begin position="568"/>
        <end position="625"/>
    </location>
</feature>
<dbReference type="SUPFAM" id="SSF100879">
    <property type="entry name" value="Lesion bypass DNA polymerase (Y-family), little finger domain"/>
    <property type="match status" value="1"/>
</dbReference>
<dbReference type="PROSITE" id="PS50173">
    <property type="entry name" value="UMUC"/>
    <property type="match status" value="1"/>
</dbReference>
<keyword evidence="8" id="KW-0479">Metal-binding</keyword>
<feature type="compositionally biased region" description="Low complexity" evidence="15">
    <location>
        <begin position="425"/>
        <end position="440"/>
    </location>
</feature>
<dbReference type="GO" id="GO:0003887">
    <property type="term" value="F:DNA-directed DNA polymerase activity"/>
    <property type="evidence" value="ECO:0007669"/>
    <property type="project" value="UniProtKB-EC"/>
</dbReference>
<comment type="caution">
    <text evidence="18">The sequence shown here is derived from an EMBL/GenBank/DDBJ whole genome shotgun (WGS) entry which is preliminary data.</text>
</comment>
<accession>A0A2P6TXE9</accession>
<dbReference type="GO" id="GO:0046872">
    <property type="term" value="F:metal ion binding"/>
    <property type="evidence" value="ECO:0007669"/>
    <property type="project" value="UniProtKB-KW"/>
</dbReference>
<dbReference type="PANTHER" id="PTHR45873">
    <property type="entry name" value="DNA POLYMERASE ETA"/>
    <property type="match status" value="1"/>
</dbReference>
<gene>
    <name evidence="18" type="ORF">C2E21_2625</name>
</gene>
<keyword evidence="19" id="KW-1185">Reference proteome</keyword>
<feature type="compositionally biased region" description="Low complexity" evidence="15">
    <location>
        <begin position="1362"/>
        <end position="1394"/>
    </location>
</feature>
<keyword evidence="10" id="KW-0460">Magnesium</keyword>
<comment type="similarity">
    <text evidence="4">Belongs to the DNA polymerase type-Y family.</text>
</comment>
<evidence type="ECO:0000256" key="15">
    <source>
        <dbReference type="SAM" id="MobiDB-lite"/>
    </source>
</evidence>
<evidence type="ECO:0000256" key="7">
    <source>
        <dbReference type="ARBA" id="ARBA00022695"/>
    </source>
</evidence>
<dbReference type="InterPro" id="IPR017961">
    <property type="entry name" value="DNA_pol_Y-fam_little_finger"/>
</dbReference>
<dbReference type="GO" id="GO:0035861">
    <property type="term" value="C:site of double-strand break"/>
    <property type="evidence" value="ECO:0007669"/>
    <property type="project" value="TreeGrafter"/>
</dbReference>
<dbReference type="SMART" id="SM00558">
    <property type="entry name" value="JmjC"/>
    <property type="match status" value="1"/>
</dbReference>
<comment type="subcellular location">
    <subcellularLocation>
        <location evidence="3">Nucleus</location>
    </subcellularLocation>
</comment>
<protein>
    <recommendedName>
        <fullName evidence="13">DNA polymerase eta</fullName>
        <ecNumber evidence="5">2.7.7.7</ecNumber>
    </recommendedName>
</protein>
<dbReference type="Proteomes" id="UP000239899">
    <property type="component" value="Unassembled WGS sequence"/>
</dbReference>
<proteinExistence type="inferred from homology"/>
<feature type="compositionally biased region" description="Low complexity" evidence="15">
    <location>
        <begin position="222"/>
        <end position="231"/>
    </location>
</feature>
<evidence type="ECO:0000313" key="18">
    <source>
        <dbReference type="EMBL" id="PRW58739.1"/>
    </source>
</evidence>
<feature type="compositionally biased region" description="Basic and acidic residues" evidence="15">
    <location>
        <begin position="2365"/>
        <end position="2374"/>
    </location>
</feature>
<feature type="compositionally biased region" description="Polar residues" evidence="15">
    <location>
        <begin position="1314"/>
        <end position="1324"/>
    </location>
</feature>
<dbReference type="GO" id="GO:0006281">
    <property type="term" value="P:DNA repair"/>
    <property type="evidence" value="ECO:0007669"/>
    <property type="project" value="UniProtKB-KW"/>
</dbReference>
<dbReference type="GO" id="GO:0005634">
    <property type="term" value="C:nucleus"/>
    <property type="evidence" value="ECO:0007669"/>
    <property type="project" value="UniProtKB-SubCell"/>
</dbReference>
<feature type="compositionally biased region" description="Low complexity" evidence="15">
    <location>
        <begin position="2442"/>
        <end position="2457"/>
    </location>
</feature>
<dbReference type="EMBL" id="LHPG02000004">
    <property type="protein sequence ID" value="PRW58739.1"/>
    <property type="molecule type" value="Genomic_DNA"/>
</dbReference>
<evidence type="ECO:0000256" key="8">
    <source>
        <dbReference type="ARBA" id="ARBA00022723"/>
    </source>
</evidence>
<evidence type="ECO:0000256" key="9">
    <source>
        <dbReference type="ARBA" id="ARBA00022763"/>
    </source>
</evidence>
<dbReference type="PROSITE" id="PS51184">
    <property type="entry name" value="JMJC"/>
    <property type="match status" value="1"/>
</dbReference>
<feature type="region of interest" description="Disordered" evidence="15">
    <location>
        <begin position="156"/>
        <end position="315"/>
    </location>
</feature>
<keyword evidence="11" id="KW-0234">DNA repair</keyword>
<feature type="region of interest" description="Disordered" evidence="15">
    <location>
        <begin position="568"/>
        <end position="773"/>
    </location>
</feature>
<dbReference type="Pfam" id="PF02373">
    <property type="entry name" value="JmjC"/>
    <property type="match status" value="1"/>
</dbReference>
<evidence type="ECO:0000313" key="19">
    <source>
        <dbReference type="Proteomes" id="UP000239899"/>
    </source>
</evidence>
<dbReference type="Gene3D" id="3.30.70.270">
    <property type="match status" value="1"/>
</dbReference>
<feature type="compositionally biased region" description="Low complexity" evidence="15">
    <location>
        <begin position="1188"/>
        <end position="1201"/>
    </location>
</feature>
<evidence type="ECO:0000256" key="5">
    <source>
        <dbReference type="ARBA" id="ARBA00012417"/>
    </source>
</evidence>
<keyword evidence="7" id="KW-0548">Nucleotidyltransferase</keyword>
<feature type="compositionally biased region" description="Low complexity" evidence="15">
    <location>
        <begin position="483"/>
        <end position="499"/>
    </location>
</feature>
<feature type="compositionally biased region" description="Low complexity" evidence="15">
    <location>
        <begin position="669"/>
        <end position="681"/>
    </location>
</feature>
<dbReference type="Pfam" id="PF11799">
    <property type="entry name" value="IMS_C"/>
    <property type="match status" value="1"/>
</dbReference>
<dbReference type="InterPro" id="IPR001126">
    <property type="entry name" value="UmuC"/>
</dbReference>
<comment type="catalytic activity">
    <reaction evidence="14">
        <text>DNA(n) + a 2'-deoxyribonucleoside 5'-triphosphate = DNA(n+1) + diphosphate</text>
        <dbReference type="Rhea" id="RHEA:22508"/>
        <dbReference type="Rhea" id="RHEA-COMP:17339"/>
        <dbReference type="Rhea" id="RHEA-COMP:17340"/>
        <dbReference type="ChEBI" id="CHEBI:33019"/>
        <dbReference type="ChEBI" id="CHEBI:61560"/>
        <dbReference type="ChEBI" id="CHEBI:173112"/>
        <dbReference type="EC" id="2.7.7.7"/>
    </reaction>
</comment>
<comment type="cofactor">
    <cofactor evidence="1">
        <name>Mn(2+)</name>
        <dbReference type="ChEBI" id="CHEBI:29035"/>
    </cofactor>
</comment>
<dbReference type="GO" id="GO:0009411">
    <property type="term" value="P:response to UV"/>
    <property type="evidence" value="ECO:0007669"/>
    <property type="project" value="UniProtKB-ARBA"/>
</dbReference>
<evidence type="ECO:0000256" key="12">
    <source>
        <dbReference type="ARBA" id="ARBA00023242"/>
    </source>
</evidence>
<evidence type="ECO:0000256" key="6">
    <source>
        <dbReference type="ARBA" id="ARBA00022679"/>
    </source>
</evidence>
<evidence type="ECO:0000256" key="3">
    <source>
        <dbReference type="ARBA" id="ARBA00004123"/>
    </source>
</evidence>
<feature type="region of interest" description="Disordered" evidence="15">
    <location>
        <begin position="823"/>
        <end position="859"/>
    </location>
</feature>
<keyword evidence="6" id="KW-0808">Transferase</keyword>
<dbReference type="Gene3D" id="2.60.120.650">
    <property type="entry name" value="Cupin"/>
    <property type="match status" value="1"/>
</dbReference>
<feature type="compositionally biased region" description="Low complexity" evidence="15">
    <location>
        <begin position="283"/>
        <end position="297"/>
    </location>
</feature>
<name>A0A2P6TXE9_CHLSO</name>
<sequence>MEVDGPAAATSEDQEAVKQAAAVNAAAGGAGDGGSGKSISGWQQDEQGWWHRKLAATNCVYGSAARMRFPRHLSRELTGRAPADKDQLAVFDAGGQQYSFQLRIRAYNEASELTGAQLGQWAASCGAQAGDTIAFRRSGGQVQVRLVPASAAAAGEAAVGSPPPAPSAAEAGAAGTRRSRRSNSEQQEAQGGALPDMAAALVGRNAAGGKGGKRPSSEQQEAQGGAPADVAAGGGRRRGSKRHSNERQEQQGGAAAAADAATARAAGGSKGGSKRSGRPQQHGQGSAPGTGAAAAGSTDEHFASGSKNPHKGWQLDADGWWRRPLTASACGTSGSARTGVKLGFPAVLYQTLMDEEPDNAEDLAVVDSRTGEQLIFLYRKDTSGGGSNITGAALAQWLSDAGAQEGDFLALRHRGSKLEVRHVPAGSAAAGSRGPAATAAAGGGSSVMRRTSSKEEGEAAAGAAMRKPPGRAPKVVAELEAQGPTRAAGASRGSRAPPGVESDLSGDALRGCRIAVLWSKEKQWYSGMVVDYNPSKRRQQYSVEYDDGDFQEENLRAGEWRLLEEAGHPPAAAEEQQQQEPQQPAAAGAAVKAEVQQPEQARQPEQAQRAAGGRRGAAGSAGQARSSKRQRQPAAEPSSAAASDQPQQEQAEAAEDEPSKKRQRKSRTAAAAADELAAQRAEQADHAKQQGPPAEQQAQQEQAEQAQGQPRKQPQRGKPASKEAAQLLQPGQDAAALLQSGRTRRKAAEAAKAGVQANLRAEQDEEGALPALPPEVPGAAPVALAPAAAEPVAAAPRAAEAIAGAAAAAAAAGAAPAMALVRQSSNQRRRASSAAKSRAAGAAAQQAAPFNQSLPRNARAPEVRGQYERNGLTITSCYNFTQCPLHFPRPPPPQRNGLTITSCHDCQEPCFVYPCQSGLGKPTCNKTYCPKCTELYRYLLAFGPEHPEQYQLRRRFVAGHCPCCLRICLRSKCRQKSLRELGGEAPMPQDSVSRQIVFAYHLARRLLPAVEHIMALQQQEAQAARISLQAAQLAEIGYVGTQRAPHSERALCNRCATCLENLHFHCDGCDQDICPLCARETRKGKAQAAVKCSNCGTAMQPMRFLDNRQLEMLQQARQRLDAALGGGPSGGTSAAAASAASLPGLLWNLCKGSCGCEHERAEWIEPEKDWLQQMRQAAAFAARYAPPALVQQQQPQQEQQAQPPPQQQQPEQQQAARQAPQQQQQAGGQQRSGWNAGTFIRQAEAEQQQQQQQQQQPANGLAAAVTQAAFAAALAQQEPQVASAAVLAGQQQHAQQQRQLQAIGALLLQPSQTNGGALQQQAQTGRGRPAEGPAEEGAEARPKRQRKVSAKLRGASEEEEGQVAGQQRQLQQAGQPAPAPAAAGTAGPAAAAASAGQQQLPSVCVPRELTPMELHERQWWWLAEQLPETDVRVASYRGTQDFIWTPHADQFLPEHPRFQRTIRIFQMLWERGEPIIVRGLRGSMGWTPEAMGRVCKESKSTKLNVLACSDGWQMLELTPRDFFERYKLCSGDTLSADNQEPLPMLKLKDFPPSSDFKQVMARHHDDFVQLLNRCLPAYTHPTSGALNLACHLPWYTRLPDLGPKGYIAFGREEEHQGEGDSVTKMHEDLSDAINIMLHVQHRPGAPPAPPRCGYAEAAAPGYGGAGAVWDLVRREDRPALRHFFTDALAGKVQGCPPFVHKGRVLTPADVHDVMHDQCFMLTAKHRELLQREPYGVHVWHVEQYEHEAVWIPGGCAHQVRNLRSSIKVRNLRSSIKVRNLRSSIKVALDFVSPDAVHECLELRGEFRQGALRELELWQAENPGQAEEDVGSRHYADKLQIGNMVLHGFLHSLTVLEAVAAGRFDAIPRFPPPLEAPWRDPEEVEEAVAAASKPRRQRQRQREDASEEEEEGFYAAVEQQRNPSLRGKPVGVVQYNPYGSLETRGPDENRLMNDSNGSLIAVSYEARAHGVKRNMRGDDARKACPDIQLVQVPTAHGKADLTLYRSEGKKVLQILSRLGIAERASIDECYLDLTAEAQRRLEACGGVPPLPMHPDQVHVSGAADAASWWQRPPHEWQPGERLLACAAAAVAELRQAVREELGYTCSAGIAHTKLMAKLCSGLHKPAQQTVLPASGVPDLLAPLPVSKLRGLGGKFGEQVCSELGITTVGELAAVPLPRLESAFGDKDAQWLYAVARGVTDDAVQERTLPKSLNCGKTFRGRTSLRSMEAVHKWLLELAGELSERLEQEREDNNRVPQLLTVNLASSLPWTVSKNGSIQAAPGYHSVSRSYPLRKYNEPAAMADDAAALVRRWTAEQGSGWSISSLFITAGNFVPVQSPSSAITRWFKPAGAAAAAAGAAGGEAEDGQQREEKVEQQQEEPQEQLPRAAGPFQPQQQQVQQVQGPSPQQAQQQQAGGAADTAAPSGSRSAASGSSGSGGGGAQGQQQQQQQQQQLYGQQPVDESVLAELPPDLQKEIRAQMKAEQMAARFGRPKPAGGSSAGGGAGTKRPASRGGGKAEGGTQRIDAFLRRPKK</sequence>
<feature type="region of interest" description="Disordered" evidence="15">
    <location>
        <begin position="424"/>
        <end position="506"/>
    </location>
</feature>
<feature type="compositionally biased region" description="Low complexity" evidence="15">
    <location>
        <begin position="689"/>
        <end position="710"/>
    </location>
</feature>
<feature type="region of interest" description="Disordered" evidence="15">
    <location>
        <begin position="1314"/>
        <end position="1394"/>
    </location>
</feature>
<dbReference type="GO" id="GO:0005657">
    <property type="term" value="C:replication fork"/>
    <property type="evidence" value="ECO:0007669"/>
    <property type="project" value="TreeGrafter"/>
</dbReference>
<dbReference type="InterPro" id="IPR043502">
    <property type="entry name" value="DNA/RNA_pol_sf"/>
</dbReference>
<evidence type="ECO:0000256" key="13">
    <source>
        <dbReference type="ARBA" id="ARBA00044975"/>
    </source>
</evidence>
<organism evidence="18 19">
    <name type="scientific">Chlorella sorokiniana</name>
    <name type="common">Freshwater green alga</name>
    <dbReference type="NCBI Taxonomy" id="3076"/>
    <lineage>
        <taxon>Eukaryota</taxon>
        <taxon>Viridiplantae</taxon>
        <taxon>Chlorophyta</taxon>
        <taxon>core chlorophytes</taxon>
        <taxon>Trebouxiophyceae</taxon>
        <taxon>Chlorellales</taxon>
        <taxon>Chlorellaceae</taxon>
        <taxon>Chlorella clade</taxon>
        <taxon>Chlorella</taxon>
    </lineage>
</organism>
<feature type="compositionally biased region" description="Low complexity" evidence="15">
    <location>
        <begin position="2386"/>
        <end position="2432"/>
    </location>
</feature>
<dbReference type="InterPro" id="IPR003347">
    <property type="entry name" value="JmjC_dom"/>
</dbReference>
<dbReference type="PANTHER" id="PTHR45873:SF1">
    <property type="entry name" value="DNA POLYMERASE ETA"/>
    <property type="match status" value="1"/>
</dbReference>
<feature type="region of interest" description="Disordered" evidence="15">
    <location>
        <begin position="1870"/>
        <end position="1928"/>
    </location>
</feature>
<dbReference type="FunFam" id="1.10.150.20:FF:000014">
    <property type="entry name" value="Polymerase (DNA directed), eta"/>
    <property type="match status" value="1"/>
</dbReference>
<dbReference type="Gene3D" id="3.30.1490.100">
    <property type="entry name" value="DNA polymerase, Y-family, little finger domain"/>
    <property type="match status" value="1"/>
</dbReference>
<evidence type="ECO:0000256" key="14">
    <source>
        <dbReference type="ARBA" id="ARBA00049244"/>
    </source>
</evidence>
<dbReference type="GO" id="GO:0042276">
    <property type="term" value="P:error-prone translesion synthesis"/>
    <property type="evidence" value="ECO:0007669"/>
    <property type="project" value="TreeGrafter"/>
</dbReference>
<dbReference type="Pfam" id="PF21704">
    <property type="entry name" value="POLH-Rev1_HhH"/>
    <property type="match status" value="1"/>
</dbReference>
<feature type="region of interest" description="Disordered" evidence="15">
    <location>
        <begin position="1188"/>
        <end position="1232"/>
    </location>
</feature>
<dbReference type="GO" id="GO:0003684">
    <property type="term" value="F:damaged DNA binding"/>
    <property type="evidence" value="ECO:0007669"/>
    <property type="project" value="InterPro"/>
</dbReference>
<dbReference type="STRING" id="3076.A0A2P6TXE9"/>
<feature type="compositionally biased region" description="Low complexity" evidence="15">
    <location>
        <begin position="252"/>
        <end position="267"/>
    </location>
</feature>
<feature type="compositionally biased region" description="Low complexity" evidence="15">
    <location>
        <begin position="1208"/>
        <end position="1231"/>
    </location>
</feature>
<dbReference type="EC" id="2.7.7.7" evidence="5"/>
<feature type="compositionally biased region" description="Low complexity" evidence="15">
    <location>
        <begin position="632"/>
        <end position="651"/>
    </location>
</feature>
<dbReference type="InterPro" id="IPR043128">
    <property type="entry name" value="Rev_trsase/Diguanyl_cyclase"/>
</dbReference>
<dbReference type="Gene3D" id="1.10.150.20">
    <property type="entry name" value="5' to 3' exonuclease, C-terminal subdomain"/>
    <property type="match status" value="1"/>
</dbReference>
<feature type="domain" description="UmuC" evidence="16">
    <location>
        <begin position="1910"/>
        <end position="2151"/>
    </location>
</feature>
<evidence type="ECO:0000256" key="10">
    <source>
        <dbReference type="ARBA" id="ARBA00022842"/>
    </source>
</evidence>
<comment type="cofactor">
    <cofactor evidence="2">
        <name>Mg(2+)</name>
        <dbReference type="ChEBI" id="CHEBI:18420"/>
    </cofactor>
</comment>
<dbReference type="SUPFAM" id="SSF56672">
    <property type="entry name" value="DNA/RNA polymerases"/>
    <property type="match status" value="1"/>
</dbReference>
<keyword evidence="9" id="KW-0227">DNA damage</keyword>
<evidence type="ECO:0000256" key="2">
    <source>
        <dbReference type="ARBA" id="ARBA00001946"/>
    </source>
</evidence>
<dbReference type="Pfam" id="PF00817">
    <property type="entry name" value="IMS"/>
    <property type="match status" value="1"/>
</dbReference>
<dbReference type="Gene3D" id="3.40.1170.60">
    <property type="match status" value="1"/>
</dbReference>
<dbReference type="Gene3D" id="2.30.30.140">
    <property type="match status" value="1"/>
</dbReference>
<keyword evidence="12" id="KW-0539">Nucleus</keyword>
<feature type="region of interest" description="Disordered" evidence="15">
    <location>
        <begin position="1"/>
        <end position="42"/>
    </location>
</feature>
<evidence type="ECO:0000256" key="1">
    <source>
        <dbReference type="ARBA" id="ARBA00001936"/>
    </source>
</evidence>
<reference evidence="18 19" key="1">
    <citation type="journal article" date="2018" name="Plant J.">
        <title>Genome sequences of Chlorella sorokiniana UTEX 1602 and Micractinium conductrix SAG 241.80: implications to maltose excretion by a green alga.</title>
        <authorList>
            <person name="Arriola M.B."/>
            <person name="Velmurugan N."/>
            <person name="Zhang Y."/>
            <person name="Plunkett M.H."/>
            <person name="Hondzo H."/>
            <person name="Barney B.M."/>
        </authorList>
    </citation>
    <scope>NUCLEOTIDE SEQUENCE [LARGE SCALE GENOMIC DNA]</scope>
    <source>
        <strain evidence="19">UTEX 1602</strain>
    </source>
</reference>
<feature type="compositionally biased region" description="Low complexity" evidence="15">
    <location>
        <begin position="823"/>
        <end position="848"/>
    </location>
</feature>
<evidence type="ECO:0000259" key="17">
    <source>
        <dbReference type="PROSITE" id="PS51184"/>
    </source>
</evidence>
<dbReference type="FunFam" id="3.40.1170.60:FF:000003">
    <property type="entry name" value="DNA polymerase eta"/>
    <property type="match status" value="1"/>
</dbReference>